<evidence type="ECO:0000313" key="1">
    <source>
        <dbReference type="EMBL" id="ABQ46276.1"/>
    </source>
</evidence>
<dbReference type="EMBL" id="CP000702">
    <property type="protein sequence ID" value="ABQ46276.1"/>
    <property type="molecule type" value="Genomic_DNA"/>
</dbReference>
<organism evidence="1 2">
    <name type="scientific">Thermotoga petrophila (strain ATCC BAA-488 / DSM 13995 / JCM 10881 / RKU-1)</name>
    <dbReference type="NCBI Taxonomy" id="390874"/>
    <lineage>
        <taxon>Bacteria</taxon>
        <taxon>Thermotogati</taxon>
        <taxon>Thermotogota</taxon>
        <taxon>Thermotogae</taxon>
        <taxon>Thermotogales</taxon>
        <taxon>Thermotogaceae</taxon>
        <taxon>Thermotoga</taxon>
    </lineage>
</organism>
<dbReference type="Proteomes" id="UP000006558">
    <property type="component" value="Chromosome"/>
</dbReference>
<name>A5IJA3_THEP1</name>
<reference evidence="2" key="1">
    <citation type="submission" date="2007-05" db="EMBL/GenBank/DDBJ databases">
        <title>Complete sequence of Thermotoga petrophila RKU-1.</title>
        <authorList>
            <consortium name="US DOE Joint Genome Institute"/>
            <person name="Copeland A."/>
            <person name="Lucas S."/>
            <person name="Lapidus A."/>
            <person name="Barry K."/>
            <person name="Glavina del Rio T."/>
            <person name="Dalin E."/>
            <person name="Tice H."/>
            <person name="Pitluck S."/>
            <person name="Sims D."/>
            <person name="Brettin T."/>
            <person name="Bruce D."/>
            <person name="Detter J.C."/>
            <person name="Han C."/>
            <person name="Tapia R."/>
            <person name="Schmutz J."/>
            <person name="Larimer F."/>
            <person name="Land M."/>
            <person name="Hauser L."/>
            <person name="Kyrpides N."/>
            <person name="Mikhailova N."/>
            <person name="Nelson K."/>
            <person name="Gogarten J.P."/>
            <person name="Noll K."/>
            <person name="Richardson P."/>
        </authorList>
    </citation>
    <scope>NUCLEOTIDE SEQUENCE [LARGE SCALE GENOMIC DNA]</scope>
    <source>
        <strain evidence="2">ATCC BAA-488 / DSM 13995 / JCM 10881 / RKU-1</strain>
    </source>
</reference>
<dbReference type="KEGG" id="tpt:Tpet_0247"/>
<dbReference type="RefSeq" id="WP_011942919.1">
    <property type="nucleotide sequence ID" value="NC_009486.1"/>
</dbReference>
<evidence type="ECO:0000313" key="2">
    <source>
        <dbReference type="Proteomes" id="UP000006558"/>
    </source>
</evidence>
<sequence length="157" mass="18189">MILLIVLRYPVSLNVIRKLKTGDVVYYTGKIVVMDRSVVDVLEKYERYEGTKLYDLTGEIAVLGTFRKNKLQFQEMSEELLEKLFLLGVNGVILEKVHPFSATKRFSRVVFEPLEEVMGTRRVIYKTPDNKKLEELEVEKLILRVVQDSSGKVYSKV</sequence>
<reference evidence="1 2" key="2">
    <citation type="journal article" date="2009" name="Proc. Natl. Acad. Sci. U.S.A.">
        <title>On the chimeric nature, thermophilic origin, and phylogenetic placement of the Thermotogales.</title>
        <authorList>
            <person name="Zhaxybayeva O."/>
            <person name="Swithers K.S."/>
            <person name="Lapierre P."/>
            <person name="Fournier G.P."/>
            <person name="Bickhart D.M."/>
            <person name="DeBoy R.T."/>
            <person name="Nelson K.E."/>
            <person name="Nesbo C.L."/>
            <person name="Doolittle W.F."/>
            <person name="Gogarten J.P."/>
            <person name="Noll K.M."/>
        </authorList>
    </citation>
    <scope>NUCLEOTIDE SEQUENCE [LARGE SCALE GENOMIC DNA]</scope>
    <source>
        <strain evidence="2">ATCC BAA-488 / DSM 13995 / JCM 10881 / RKU-1</strain>
    </source>
</reference>
<protein>
    <submittedName>
        <fullName evidence="1">Tartrate dehydratase beta subunit/Fumarate hydratase class I C-terminal domain-like protein</fullName>
    </submittedName>
</protein>
<gene>
    <name evidence="1" type="ordered locus">Tpet_0247</name>
</gene>
<dbReference type="AlphaFoldDB" id="A5IJA3"/>
<dbReference type="eggNOG" id="ENOG5033C44">
    <property type="taxonomic scope" value="Bacteria"/>
</dbReference>
<dbReference type="HOGENOM" id="CLU_1703402_0_0_0"/>
<proteinExistence type="predicted"/>
<accession>A5IJA3</accession>
<dbReference type="STRING" id="390874.Tpet_0247"/>